<evidence type="ECO:0000256" key="1">
    <source>
        <dbReference type="ARBA" id="ARBA00008857"/>
    </source>
</evidence>
<evidence type="ECO:0000313" key="5">
    <source>
        <dbReference type="EMBL" id="GLL02244.1"/>
    </source>
</evidence>
<sequence length="373" mass="41892">MGRRSGVPGSAALHLVDGVALLRPEEQVFAAMLDGWRAQQLARNLAFTTIDKRLNVVRAFAAHADGYPWAWRPQMLDEWLGDLRAVRRLHRSTIRNYSTCVAAFCDYTTSPAYEWVTECERRFGAHPVQVVHDWNTAVHVQDAEGDPARRAFTVDELQTLFDYADDQVARARAAGRKGWLALFRDATLLKVAYGFGLRRTEVAMLDVVDFGANPHADEFGEFGLCRVRFGKANKGSAPKPRTVLTVWSWTMEVVEQWVRDVRPLMPAGPGSPALWPSERGERITVSAVNKRLTEYRTALGLGPGLDFHSLRRSYVTHLIEAGWDPPFVQQQVGHEHASTTSIYTCVSSDFRTRTLRRVLDATMQAAVRPGRMA</sequence>
<evidence type="ECO:0000256" key="3">
    <source>
        <dbReference type="ARBA" id="ARBA00023172"/>
    </source>
</evidence>
<dbReference type="PANTHER" id="PTHR30349:SF41">
    <property type="entry name" value="INTEGRASE_RECOMBINASE PROTEIN MJ0367-RELATED"/>
    <property type="match status" value="1"/>
</dbReference>
<protein>
    <recommendedName>
        <fullName evidence="4">Tyr recombinase domain-containing protein</fullName>
    </recommendedName>
</protein>
<keyword evidence="2" id="KW-0238">DNA-binding</keyword>
<dbReference type="CDD" id="cd00397">
    <property type="entry name" value="DNA_BRE_C"/>
    <property type="match status" value="1"/>
</dbReference>
<comment type="caution">
    <text evidence="5">The sequence shown here is derived from an EMBL/GenBank/DDBJ whole genome shotgun (WGS) entry which is preliminary data.</text>
</comment>
<organism evidence="5 6">
    <name type="scientific">Dactylosporangium matsuzakiense</name>
    <dbReference type="NCBI Taxonomy" id="53360"/>
    <lineage>
        <taxon>Bacteria</taxon>
        <taxon>Bacillati</taxon>
        <taxon>Actinomycetota</taxon>
        <taxon>Actinomycetes</taxon>
        <taxon>Micromonosporales</taxon>
        <taxon>Micromonosporaceae</taxon>
        <taxon>Dactylosporangium</taxon>
    </lineage>
</organism>
<dbReference type="GO" id="GO:0015074">
    <property type="term" value="P:DNA integration"/>
    <property type="evidence" value="ECO:0007669"/>
    <property type="project" value="InterPro"/>
</dbReference>
<reference evidence="5" key="1">
    <citation type="journal article" date="2014" name="Int. J. Syst. Evol. Microbiol.">
        <title>Complete genome sequence of Corynebacterium casei LMG S-19264T (=DSM 44701T), isolated from a smear-ripened cheese.</title>
        <authorList>
            <consortium name="US DOE Joint Genome Institute (JGI-PGF)"/>
            <person name="Walter F."/>
            <person name="Albersmeier A."/>
            <person name="Kalinowski J."/>
            <person name="Ruckert C."/>
        </authorList>
    </citation>
    <scope>NUCLEOTIDE SEQUENCE</scope>
    <source>
        <strain evidence="5">VKM Ac-1321</strain>
    </source>
</reference>
<dbReference type="GO" id="GO:0006310">
    <property type="term" value="P:DNA recombination"/>
    <property type="evidence" value="ECO:0007669"/>
    <property type="project" value="UniProtKB-KW"/>
</dbReference>
<accession>A0A9W6KMW7</accession>
<keyword evidence="3" id="KW-0233">DNA recombination</keyword>
<gene>
    <name evidence="5" type="ORF">GCM10017581_039860</name>
</gene>
<dbReference type="Proteomes" id="UP001143480">
    <property type="component" value="Unassembled WGS sequence"/>
</dbReference>
<dbReference type="InterPro" id="IPR002104">
    <property type="entry name" value="Integrase_catalytic"/>
</dbReference>
<evidence type="ECO:0000256" key="2">
    <source>
        <dbReference type="ARBA" id="ARBA00023125"/>
    </source>
</evidence>
<comment type="similarity">
    <text evidence="1">Belongs to the 'phage' integrase family.</text>
</comment>
<dbReference type="PROSITE" id="PS51898">
    <property type="entry name" value="TYR_RECOMBINASE"/>
    <property type="match status" value="1"/>
</dbReference>
<dbReference type="InterPro" id="IPR050090">
    <property type="entry name" value="Tyrosine_recombinase_XerCD"/>
</dbReference>
<dbReference type="InterPro" id="IPR011010">
    <property type="entry name" value="DNA_brk_join_enz"/>
</dbReference>
<feature type="domain" description="Tyr recombinase" evidence="4">
    <location>
        <begin position="147"/>
        <end position="360"/>
    </location>
</feature>
<evidence type="ECO:0000259" key="4">
    <source>
        <dbReference type="PROSITE" id="PS51898"/>
    </source>
</evidence>
<dbReference type="SUPFAM" id="SSF56349">
    <property type="entry name" value="DNA breaking-rejoining enzymes"/>
    <property type="match status" value="1"/>
</dbReference>
<dbReference type="Pfam" id="PF00589">
    <property type="entry name" value="Phage_integrase"/>
    <property type="match status" value="1"/>
</dbReference>
<name>A0A9W6KMW7_9ACTN</name>
<reference evidence="5" key="2">
    <citation type="submission" date="2023-01" db="EMBL/GenBank/DDBJ databases">
        <authorList>
            <person name="Sun Q."/>
            <person name="Evtushenko L."/>
        </authorList>
    </citation>
    <scope>NUCLEOTIDE SEQUENCE</scope>
    <source>
        <strain evidence="5">VKM Ac-1321</strain>
    </source>
</reference>
<dbReference type="InterPro" id="IPR013762">
    <property type="entry name" value="Integrase-like_cat_sf"/>
</dbReference>
<proteinExistence type="inferred from homology"/>
<dbReference type="AlphaFoldDB" id="A0A9W6KMW7"/>
<evidence type="ECO:0000313" key="6">
    <source>
        <dbReference type="Proteomes" id="UP001143480"/>
    </source>
</evidence>
<dbReference type="Gene3D" id="1.10.443.10">
    <property type="entry name" value="Intergrase catalytic core"/>
    <property type="match status" value="1"/>
</dbReference>
<dbReference type="EMBL" id="BSFP01000022">
    <property type="protein sequence ID" value="GLL02244.1"/>
    <property type="molecule type" value="Genomic_DNA"/>
</dbReference>
<dbReference type="RefSeq" id="WP_271189326.1">
    <property type="nucleotide sequence ID" value="NZ_BSFP01000022.1"/>
</dbReference>
<dbReference type="PANTHER" id="PTHR30349">
    <property type="entry name" value="PHAGE INTEGRASE-RELATED"/>
    <property type="match status" value="1"/>
</dbReference>
<keyword evidence="6" id="KW-1185">Reference proteome</keyword>
<dbReference type="GO" id="GO:0003677">
    <property type="term" value="F:DNA binding"/>
    <property type="evidence" value="ECO:0007669"/>
    <property type="project" value="UniProtKB-KW"/>
</dbReference>